<evidence type="ECO:0000313" key="1">
    <source>
        <dbReference type="EMBL" id="CAB4630240.1"/>
    </source>
</evidence>
<proteinExistence type="predicted"/>
<gene>
    <name evidence="1" type="ORF">UFOPK2000_00669</name>
</gene>
<organism evidence="1">
    <name type="scientific">freshwater metagenome</name>
    <dbReference type="NCBI Taxonomy" id="449393"/>
    <lineage>
        <taxon>unclassified sequences</taxon>
        <taxon>metagenomes</taxon>
        <taxon>ecological metagenomes</taxon>
    </lineage>
</organism>
<accession>A0A6J6J067</accession>
<protein>
    <submittedName>
        <fullName evidence="1">Unannotated protein</fullName>
    </submittedName>
</protein>
<dbReference type="EMBL" id="CAEZVK010000057">
    <property type="protein sequence ID" value="CAB4630240.1"/>
    <property type="molecule type" value="Genomic_DNA"/>
</dbReference>
<dbReference type="AlphaFoldDB" id="A0A6J6J067"/>
<reference evidence="1" key="1">
    <citation type="submission" date="2020-05" db="EMBL/GenBank/DDBJ databases">
        <authorList>
            <person name="Chiriac C."/>
            <person name="Salcher M."/>
            <person name="Ghai R."/>
            <person name="Kavagutti S V."/>
        </authorList>
    </citation>
    <scope>NUCLEOTIDE SEQUENCE</scope>
</reference>
<sequence length="38" mass="4004">MCRESPVIVSAVSPAPGWFAIVQLGVHVTVYPLIPAPT</sequence>
<name>A0A6J6J067_9ZZZZ</name>